<dbReference type="Proteomes" id="UP000658258">
    <property type="component" value="Unassembled WGS sequence"/>
</dbReference>
<accession>A0ABQ3I738</accession>
<keyword evidence="2" id="KW-1185">Reference proteome</keyword>
<protein>
    <recommendedName>
        <fullName evidence="3">Adhesin domain-containing protein</fullName>
    </recommendedName>
</protein>
<evidence type="ECO:0000313" key="1">
    <source>
        <dbReference type="EMBL" id="GHE60779.1"/>
    </source>
</evidence>
<comment type="caution">
    <text evidence="1">The sequence shown here is derived from an EMBL/GenBank/DDBJ whole genome shotgun (WGS) entry which is preliminary data.</text>
</comment>
<organism evidence="1 2">
    <name type="scientific">Roseivirga thermotolerans</name>
    <dbReference type="NCBI Taxonomy" id="1758176"/>
    <lineage>
        <taxon>Bacteria</taxon>
        <taxon>Pseudomonadati</taxon>
        <taxon>Bacteroidota</taxon>
        <taxon>Cytophagia</taxon>
        <taxon>Cytophagales</taxon>
        <taxon>Roseivirgaceae</taxon>
        <taxon>Roseivirga</taxon>
    </lineage>
</organism>
<gene>
    <name evidence="1" type="ORF">GCM10011340_14610</name>
</gene>
<sequence length="230" mass="25556">MKKLLAIIFWVVAVQGIAQTETFEKQVDYNGRHLMVDAGLVDRIKVVNWDKKEIGIRVLYSINDGQLNDLMSVSLQESGGNVKLNVSFDDKQIKARGYYNCDDENALTWDNKDNATRVCIDAQVEVSIPANADISVESIIGDLEISGVYGQLMAKTITGTINLTWPEKEGAEVEIKTVNGGIYSNREFQTKVDKGLPLISSHKINGKLGSGGKRIRLETVTSDIYFRAQR</sequence>
<dbReference type="EMBL" id="BNAG01000002">
    <property type="protein sequence ID" value="GHE60779.1"/>
    <property type="molecule type" value="Genomic_DNA"/>
</dbReference>
<proteinExistence type="predicted"/>
<dbReference type="RefSeq" id="WP_189629576.1">
    <property type="nucleotide sequence ID" value="NZ_BNAG01000002.1"/>
</dbReference>
<evidence type="ECO:0008006" key="3">
    <source>
        <dbReference type="Google" id="ProtNLM"/>
    </source>
</evidence>
<reference evidence="2" key="1">
    <citation type="journal article" date="2019" name="Int. J. Syst. Evol. Microbiol.">
        <title>The Global Catalogue of Microorganisms (GCM) 10K type strain sequencing project: providing services to taxonomists for standard genome sequencing and annotation.</title>
        <authorList>
            <consortium name="The Broad Institute Genomics Platform"/>
            <consortium name="The Broad Institute Genome Sequencing Center for Infectious Disease"/>
            <person name="Wu L."/>
            <person name="Ma J."/>
        </authorList>
    </citation>
    <scope>NUCLEOTIDE SEQUENCE [LARGE SCALE GENOMIC DNA]</scope>
    <source>
        <strain evidence="2">CGMCC 1.15111</strain>
    </source>
</reference>
<evidence type="ECO:0000313" key="2">
    <source>
        <dbReference type="Proteomes" id="UP000658258"/>
    </source>
</evidence>
<name>A0ABQ3I738_9BACT</name>